<dbReference type="PANTHER" id="PTHR30204">
    <property type="entry name" value="REDOX-CYCLING DRUG-SENSING TRANSCRIPTIONAL ACTIVATOR SOXR"/>
    <property type="match status" value="1"/>
</dbReference>
<proteinExistence type="predicted"/>
<dbReference type="Gene3D" id="1.10.1240.10">
    <property type="entry name" value="Methionine synthase domain"/>
    <property type="match status" value="1"/>
</dbReference>
<dbReference type="RefSeq" id="WP_184869393.1">
    <property type="nucleotide sequence ID" value="NZ_BAAAWY010000095.1"/>
</dbReference>
<dbReference type="PANTHER" id="PTHR30204:SF97">
    <property type="entry name" value="MERR FAMILY REGULATORY PROTEIN"/>
    <property type="match status" value="1"/>
</dbReference>
<dbReference type="Gene3D" id="3.40.50.280">
    <property type="entry name" value="Cobalamin-binding domain"/>
    <property type="match status" value="1"/>
</dbReference>
<evidence type="ECO:0000256" key="1">
    <source>
        <dbReference type="ARBA" id="ARBA00023125"/>
    </source>
</evidence>
<comment type="caution">
    <text evidence="3">The sequence shown here is derived from an EMBL/GenBank/DDBJ whole genome shotgun (WGS) entry which is preliminary data.</text>
</comment>
<protein>
    <recommendedName>
        <fullName evidence="2">HTH merR-type domain-containing protein</fullName>
    </recommendedName>
</protein>
<keyword evidence="1" id="KW-0238">DNA-binding</keyword>
<dbReference type="SMART" id="SM00422">
    <property type="entry name" value="HTH_MERR"/>
    <property type="match status" value="1"/>
</dbReference>
<organism evidence="3 4">
    <name type="scientific">Kutzneria kofuensis</name>
    <dbReference type="NCBI Taxonomy" id="103725"/>
    <lineage>
        <taxon>Bacteria</taxon>
        <taxon>Bacillati</taxon>
        <taxon>Actinomycetota</taxon>
        <taxon>Actinomycetes</taxon>
        <taxon>Pseudonocardiales</taxon>
        <taxon>Pseudonocardiaceae</taxon>
        <taxon>Kutzneria</taxon>
    </lineage>
</organism>
<keyword evidence="4" id="KW-1185">Reference proteome</keyword>
<dbReference type="InterPro" id="IPR000551">
    <property type="entry name" value="MerR-type_HTH_dom"/>
</dbReference>
<dbReference type="Proteomes" id="UP000585638">
    <property type="component" value="Unassembled WGS sequence"/>
</dbReference>
<dbReference type="Pfam" id="PF13411">
    <property type="entry name" value="MerR_1"/>
    <property type="match status" value="1"/>
</dbReference>
<dbReference type="GO" id="GO:0003677">
    <property type="term" value="F:DNA binding"/>
    <property type="evidence" value="ECO:0007669"/>
    <property type="project" value="UniProtKB-KW"/>
</dbReference>
<dbReference type="GO" id="GO:0003700">
    <property type="term" value="F:DNA-binding transcription factor activity"/>
    <property type="evidence" value="ECO:0007669"/>
    <property type="project" value="InterPro"/>
</dbReference>
<dbReference type="InterPro" id="IPR047057">
    <property type="entry name" value="MerR_fam"/>
</dbReference>
<gene>
    <name evidence="3" type="ORF">BJ998_008166</name>
</gene>
<dbReference type="AlphaFoldDB" id="A0A7W9KQR7"/>
<feature type="domain" description="HTH merR-type" evidence="2">
    <location>
        <begin position="10"/>
        <end position="79"/>
    </location>
</feature>
<evidence type="ECO:0000313" key="4">
    <source>
        <dbReference type="Proteomes" id="UP000585638"/>
    </source>
</evidence>
<sequence length="280" mass="29562">MSLTDSTQPTWTAGTVARHLGIAESTLRSWHRRYGLAPQGSTPGRYRRYSTEDVARLRRMRDLIARGMLPSEAANTIASSLAPIGISTLVEAAQALDTARCVALVTDALAANGVVPVWDRLCRPALVALDTVQSVQPACVDSEHVLSWSVLTALHRVVGPPPAPDAPRVLLACTPNEQHTLPLEALAAALVERAVPIQMLGAATPAISIAHSLQTSAPASLVLWSQRRETADRDVLRAVLPSSARVVLAGPGWNGLRSRPSGAAGSSRVTSLPDALNALV</sequence>
<dbReference type="EMBL" id="JACHIR010000002">
    <property type="protein sequence ID" value="MBB5896907.1"/>
    <property type="molecule type" value="Genomic_DNA"/>
</dbReference>
<dbReference type="PROSITE" id="PS50937">
    <property type="entry name" value="HTH_MERR_2"/>
    <property type="match status" value="1"/>
</dbReference>
<evidence type="ECO:0000259" key="2">
    <source>
        <dbReference type="PROSITE" id="PS50937"/>
    </source>
</evidence>
<evidence type="ECO:0000313" key="3">
    <source>
        <dbReference type="EMBL" id="MBB5896907.1"/>
    </source>
</evidence>
<dbReference type="InterPro" id="IPR009061">
    <property type="entry name" value="DNA-bd_dom_put_sf"/>
</dbReference>
<name>A0A7W9KQR7_9PSEU</name>
<dbReference type="InterPro" id="IPR036594">
    <property type="entry name" value="Meth_synthase_dom"/>
</dbReference>
<reference evidence="3 4" key="1">
    <citation type="submission" date="2020-08" db="EMBL/GenBank/DDBJ databases">
        <title>Sequencing the genomes of 1000 actinobacteria strains.</title>
        <authorList>
            <person name="Klenk H.-P."/>
        </authorList>
    </citation>
    <scope>NUCLEOTIDE SEQUENCE [LARGE SCALE GENOMIC DNA]</scope>
    <source>
        <strain evidence="3 4">DSM 43851</strain>
    </source>
</reference>
<dbReference type="SUPFAM" id="SSF46955">
    <property type="entry name" value="Putative DNA-binding domain"/>
    <property type="match status" value="1"/>
</dbReference>
<accession>A0A7W9KQR7</accession>
<dbReference type="Gene3D" id="1.10.1660.10">
    <property type="match status" value="1"/>
</dbReference>